<feature type="transmembrane region" description="Helical" evidence="1">
    <location>
        <begin position="791"/>
        <end position="815"/>
    </location>
</feature>
<gene>
    <name evidence="2" type="ORF">DRE_00372</name>
</gene>
<keyword evidence="3" id="KW-1185">Reference proteome</keyword>
<feature type="transmembrane region" description="Helical" evidence="1">
    <location>
        <begin position="123"/>
        <end position="146"/>
    </location>
</feature>
<protein>
    <submittedName>
        <fullName evidence="2">Uncharacterized protein</fullName>
    </submittedName>
</protein>
<dbReference type="HOGENOM" id="CLU_007916_0_0_1"/>
<dbReference type="InterPro" id="IPR021840">
    <property type="entry name" value="DUF3433"/>
</dbReference>
<dbReference type="PANTHER" id="PTHR37544:SF3">
    <property type="entry name" value="SPRAY"/>
    <property type="match status" value="1"/>
</dbReference>
<feature type="transmembrane region" description="Helical" evidence="1">
    <location>
        <begin position="719"/>
        <end position="738"/>
    </location>
</feature>
<keyword evidence="1" id="KW-0812">Transmembrane</keyword>
<evidence type="ECO:0000313" key="2">
    <source>
        <dbReference type="EMBL" id="EWC47404.1"/>
    </source>
</evidence>
<evidence type="ECO:0000256" key="1">
    <source>
        <dbReference type="SAM" id="Phobius"/>
    </source>
</evidence>
<accession>W7HV56</accession>
<sequence>MAPKPGRYPMQLVKVANTNNGNRQSQEDYHMEINQWAHNQAHPELPAHQQISIMVQVSITGFGSEKLLHYNIPSWKPFTLRLPFLLFLILLTISFIIAIELVLQKSQRDGALSFALQGRLSSWQVFVSQYIGTIASVIFGILLSLVDLDAKRLEPWFQLSTPGGASAKDSILLCYPFDFMAFVPFKAARRGHWSIFHIGTATVLVFWLITPLQSSLIATVQQQVVIPSAFRTTRGLRKLSVAEPETPSFMHTAYSISWLNATPPAYSTKLEASLPFEPSFNPGLEVRSQLWAANTTAYSLDLDCEEAEQSTDTTGYIGPNGQNVTNRIFRDKQSNCTFKLGHFPVGFYDRSPVWRPYYAQLIGYNSGASSNYYLNTSTCYFEADPQLFLLVFSYQKSINDTVDVNALYCRSKYQSSAVRVVVDAASKSVQNVTQLSPPEELKPEEFDADVFETIISGGGVSIFSYNGGPFGSAPHHAAKTREINALMANTDWDFESAVLGYMFAIESDLQLYLNPGFLASTIAKVYKLLFSTYVATQLLTPENSEVDGRILFTTEAVVVPEVYARILEGLLGATAVLLLCFLALNTRRCTGLLYDPASLAGTMALVANEPQLLKKFSHLDGASTSDEVQQAVAGESLKFKIDSRTDGHQLHILSDNINPATVAATPGIRPYKGEYEPSFELGPTAGSLFIFILAALFAFAVFIFQYSRANNGLPRLSDNIFVFQLVFSYIPTVIGTLLEPWWALLTRFISILQPLETLRRGNALASDSLTLKFESVPPPLTIFSAIKSGHYFLSILAATVLSTNILAVALGALFAPATVREVHPLAVTNGFSPALQALPYQFGNGVVNESLIPANYFAVGTYDYYYTLNANFTSDVPLPPWTTPDRFFFPVEVAGDQASNSSDLFQAETTGLQAGLTCGSIDVSASESTSPLLRAPVVKLAFRTRAFGDSGPTCELAADFRPSQLEENRIPGNLGVVYNGPLAAEAYPTLWATSNTTSDDRICQGLVPAIFSRTHSITSTLLFNISSVQSQAIICRPKLSADRFRITFDASRQIVAAEQMSPVVENNMFSGNIDEAQFWETIGKLFRAKPTYSDGSDPSSTLTFNANSLPTDWIDVLIQRLSNSTAAFDPRTPLQDVDLQAIGQELGKSYSRVFTIVLGLYHQLMFARDIAPSQLEGTRTTSIVRVQMSTVMFALIVGLLTWYFVVAVYFYLFRVARIFQHLPTTLASEIQLFHRSSVLDDVRGTEFLTSQQREAHLMRLNKRYGYGRFIGDDNIERLGIEREPLVGHLTNEEVRNNGLGRVGLKLESSAHALARLFSG</sequence>
<keyword evidence="1" id="KW-1133">Transmembrane helix</keyword>
<keyword evidence="1" id="KW-0472">Membrane</keyword>
<feature type="transmembrane region" description="Helical" evidence="1">
    <location>
        <begin position="562"/>
        <end position="584"/>
    </location>
</feature>
<feature type="transmembrane region" description="Helical" evidence="1">
    <location>
        <begin position="1191"/>
        <end position="1212"/>
    </location>
</feature>
<feature type="transmembrane region" description="Helical" evidence="1">
    <location>
        <begin position="688"/>
        <end position="707"/>
    </location>
</feature>
<name>W7HV56_9PEZI</name>
<feature type="transmembrane region" description="Helical" evidence="1">
    <location>
        <begin position="84"/>
        <end position="103"/>
    </location>
</feature>
<reference evidence="2 3" key="1">
    <citation type="submission" date="2013-05" db="EMBL/GenBank/DDBJ databases">
        <title>Drechslerella stenobrocha genome reveals carnivorous origination and mechanical trapping mechanism of predatory fungi.</title>
        <authorList>
            <person name="Liu X."/>
            <person name="Zhang W."/>
            <person name="Liu K."/>
        </authorList>
    </citation>
    <scope>NUCLEOTIDE SEQUENCE [LARGE SCALE GENOMIC DNA]</scope>
    <source>
        <strain evidence="2 3">248</strain>
    </source>
</reference>
<dbReference type="PANTHER" id="PTHR37544">
    <property type="entry name" value="SPRAY-RELATED"/>
    <property type="match status" value="1"/>
</dbReference>
<dbReference type="Proteomes" id="UP000024837">
    <property type="component" value="Unassembled WGS sequence"/>
</dbReference>
<dbReference type="OrthoDB" id="3248909at2759"/>
<proteinExistence type="predicted"/>
<organism evidence="2 3">
    <name type="scientific">Drechslerella stenobrocha 248</name>
    <dbReference type="NCBI Taxonomy" id="1043628"/>
    <lineage>
        <taxon>Eukaryota</taxon>
        <taxon>Fungi</taxon>
        <taxon>Dikarya</taxon>
        <taxon>Ascomycota</taxon>
        <taxon>Pezizomycotina</taxon>
        <taxon>Orbiliomycetes</taxon>
        <taxon>Orbiliales</taxon>
        <taxon>Orbiliaceae</taxon>
        <taxon>Drechslerella</taxon>
    </lineage>
</organism>
<dbReference type="EMBL" id="KI966410">
    <property type="protein sequence ID" value="EWC47404.1"/>
    <property type="molecule type" value="Genomic_DNA"/>
</dbReference>
<evidence type="ECO:0000313" key="3">
    <source>
        <dbReference type="Proteomes" id="UP000024837"/>
    </source>
</evidence>
<dbReference type="Pfam" id="PF11915">
    <property type="entry name" value="DUF3433"/>
    <property type="match status" value="2"/>
</dbReference>
<feature type="transmembrane region" description="Helical" evidence="1">
    <location>
        <begin position="193"/>
        <end position="212"/>
    </location>
</feature>